<dbReference type="KEGG" id="cber:B5D82_00565"/>
<name>A0A222GDE4_9GAMM</name>
<dbReference type="OrthoDB" id="5739292at2"/>
<evidence type="ECO:0000313" key="3">
    <source>
        <dbReference type="Proteomes" id="UP000202259"/>
    </source>
</evidence>
<organism evidence="2 3">
    <name type="scientific">Cognaticolwellia beringensis</name>
    <dbReference type="NCBI Taxonomy" id="1967665"/>
    <lineage>
        <taxon>Bacteria</taxon>
        <taxon>Pseudomonadati</taxon>
        <taxon>Pseudomonadota</taxon>
        <taxon>Gammaproteobacteria</taxon>
        <taxon>Alteromonadales</taxon>
        <taxon>Colwelliaceae</taxon>
        <taxon>Cognaticolwellia</taxon>
    </lineage>
</organism>
<evidence type="ECO:0000256" key="1">
    <source>
        <dbReference type="ARBA" id="ARBA00005367"/>
    </source>
</evidence>
<gene>
    <name evidence="2" type="ORF">B5D82_00565</name>
</gene>
<sequence>MEYQFIDDPITGGAIAKFSLDHEVIGPWLEVEVGTDTEKLAQLLSAMADIEAEKKLEVTITGNEYTVVFNRGDVTVQTNASMDGLEILPDSLIEEDIDFDQQDSSSCGREDFREILLSWAKFVNKK</sequence>
<evidence type="ECO:0000313" key="2">
    <source>
        <dbReference type="EMBL" id="ASP49821.1"/>
    </source>
</evidence>
<dbReference type="Pfam" id="PF06062">
    <property type="entry name" value="UPF0231"/>
    <property type="match status" value="1"/>
</dbReference>
<proteinExistence type="inferred from homology"/>
<dbReference type="PIRSF" id="PIRSF006287">
    <property type="entry name" value="UCP006287"/>
    <property type="match status" value="1"/>
</dbReference>
<reference evidence="2 3" key="1">
    <citation type="submission" date="2017-08" db="EMBL/GenBank/DDBJ databases">
        <title>Complete genome of Colwellia sp. NB097-1, a psychrophile bacterium ioslated from Bering Sea.</title>
        <authorList>
            <person name="Chen X."/>
        </authorList>
    </citation>
    <scope>NUCLEOTIDE SEQUENCE [LARGE SCALE GENOMIC DNA]</scope>
    <source>
        <strain evidence="2 3">NB097-1</strain>
    </source>
</reference>
<dbReference type="InterPro" id="IPR008249">
    <property type="entry name" value="UPF0231"/>
</dbReference>
<dbReference type="EMBL" id="CP020465">
    <property type="protein sequence ID" value="ASP49821.1"/>
    <property type="molecule type" value="Genomic_DNA"/>
</dbReference>
<dbReference type="Proteomes" id="UP000202259">
    <property type="component" value="Chromosome"/>
</dbReference>
<accession>A0A222GDE4</accession>
<keyword evidence="3" id="KW-1185">Reference proteome</keyword>
<comment type="similarity">
    <text evidence="1">Belongs to the UPF0231 family.</text>
</comment>
<protein>
    <submittedName>
        <fullName evidence="2">Uncharacterized protein</fullName>
    </submittedName>
</protein>
<dbReference type="AlphaFoldDB" id="A0A222GDE4"/>